<sequence>MKDILAAIQSPDAVSADFAALPLPESYRAITVHKDETDLFDGLVTRDKDPRKSLH</sequence>
<keyword evidence="2" id="KW-1185">Reference proteome</keyword>
<dbReference type="Proteomes" id="UP000270471">
    <property type="component" value="Unassembled WGS sequence"/>
</dbReference>
<protein>
    <submittedName>
        <fullName evidence="1">Crotonyl-CoA reductase</fullName>
    </submittedName>
</protein>
<organism evidence="1 2">
    <name type="scientific">Streptomyces shenzhenensis</name>
    <dbReference type="NCBI Taxonomy" id="943815"/>
    <lineage>
        <taxon>Bacteria</taxon>
        <taxon>Bacillati</taxon>
        <taxon>Actinomycetota</taxon>
        <taxon>Actinomycetes</taxon>
        <taxon>Kitasatosporales</taxon>
        <taxon>Streptomycetaceae</taxon>
        <taxon>Streptomyces</taxon>
    </lineage>
</organism>
<dbReference type="Gene3D" id="3.90.180.10">
    <property type="entry name" value="Medium-chain alcohol dehydrogenases, catalytic domain"/>
    <property type="match status" value="1"/>
</dbReference>
<evidence type="ECO:0000313" key="2">
    <source>
        <dbReference type="Proteomes" id="UP000270471"/>
    </source>
</evidence>
<proteinExistence type="predicted"/>
<reference evidence="1 2" key="1">
    <citation type="submission" date="2017-11" db="EMBL/GenBank/DDBJ databases">
        <title>Draft genome of actinobacteria isolated from guarana (Paullinia cupana (Mart.) Ducke.</title>
        <authorList>
            <person name="Siqueira K.A."/>
            <person name="Liotti R.G."/>
            <person name="Mendes T.A.O."/>
            <person name="Soares M.A."/>
        </authorList>
    </citation>
    <scope>NUCLEOTIDE SEQUENCE [LARGE SCALE GENOMIC DNA]</scope>
    <source>
        <strain evidence="1 2">193</strain>
    </source>
</reference>
<name>A0A3M0I888_9ACTN</name>
<accession>A0A3M0I888</accession>
<dbReference type="AlphaFoldDB" id="A0A3M0I888"/>
<feature type="non-terminal residue" evidence="1">
    <location>
        <position position="55"/>
    </location>
</feature>
<comment type="caution">
    <text evidence="1">The sequence shown here is derived from an EMBL/GenBank/DDBJ whole genome shotgun (WGS) entry which is preliminary data.</text>
</comment>
<evidence type="ECO:0000313" key="1">
    <source>
        <dbReference type="EMBL" id="RMB84290.1"/>
    </source>
</evidence>
<dbReference type="EMBL" id="PENI01000012">
    <property type="protein sequence ID" value="RMB84290.1"/>
    <property type="molecule type" value="Genomic_DNA"/>
</dbReference>
<gene>
    <name evidence="1" type="ORF">CTZ28_20455</name>
</gene>